<comment type="similarity">
    <text evidence="6">Belongs to the peptidase M48 family.</text>
</comment>
<evidence type="ECO:0000256" key="5">
    <source>
        <dbReference type="ARBA" id="ARBA00023049"/>
    </source>
</evidence>
<evidence type="ECO:0000313" key="8">
    <source>
        <dbReference type="EMBL" id="OAD23698.1"/>
    </source>
</evidence>
<evidence type="ECO:0000256" key="1">
    <source>
        <dbReference type="ARBA" id="ARBA00022670"/>
    </source>
</evidence>
<sequence length="134" mass="14906">MANHYPHKIHKIFKQLLNASQLNISPKLKIVNGRPNDPFAVVALPDGTILLSKLAINLSYKDVSETHGEIRLAFILGHEIAHIVNGDFLPKAFIGTSKYLKILQKNRGKIGRQKEIEADKQGFLYSAMAGYAVD</sequence>
<keyword evidence="2" id="KW-0479">Metal-binding</keyword>
<keyword evidence="4 6" id="KW-0862">Zinc</keyword>
<keyword evidence="3 6" id="KW-0378">Hydrolase</keyword>
<evidence type="ECO:0000256" key="2">
    <source>
        <dbReference type="ARBA" id="ARBA00022723"/>
    </source>
</evidence>
<evidence type="ECO:0000259" key="7">
    <source>
        <dbReference type="Pfam" id="PF01435"/>
    </source>
</evidence>
<comment type="cofactor">
    <cofactor evidence="6">
        <name>Zn(2+)</name>
        <dbReference type="ChEBI" id="CHEBI:29105"/>
    </cofactor>
    <text evidence="6">Binds 1 zinc ion per subunit.</text>
</comment>
<feature type="domain" description="Peptidase M48" evidence="7">
    <location>
        <begin position="8"/>
        <end position="94"/>
    </location>
</feature>
<dbReference type="GO" id="GO:0046872">
    <property type="term" value="F:metal ion binding"/>
    <property type="evidence" value="ECO:0007669"/>
    <property type="project" value="UniProtKB-KW"/>
</dbReference>
<dbReference type="EMBL" id="LUTY01000208">
    <property type="protein sequence ID" value="OAD23698.1"/>
    <property type="molecule type" value="Genomic_DNA"/>
</dbReference>
<dbReference type="InterPro" id="IPR001915">
    <property type="entry name" value="Peptidase_M48"/>
</dbReference>
<evidence type="ECO:0000313" key="9">
    <source>
        <dbReference type="Proteomes" id="UP000076962"/>
    </source>
</evidence>
<name>A0A176S717_9GAMM</name>
<organism evidence="8 9">
    <name type="scientific">Candidatus Thiomargarita nelsonii</name>
    <dbReference type="NCBI Taxonomy" id="1003181"/>
    <lineage>
        <taxon>Bacteria</taxon>
        <taxon>Pseudomonadati</taxon>
        <taxon>Pseudomonadota</taxon>
        <taxon>Gammaproteobacteria</taxon>
        <taxon>Thiotrichales</taxon>
        <taxon>Thiotrichaceae</taxon>
        <taxon>Thiomargarita</taxon>
    </lineage>
</organism>
<proteinExistence type="inferred from homology"/>
<reference evidence="8 9" key="1">
    <citation type="submission" date="2016-05" db="EMBL/GenBank/DDBJ databases">
        <title>Single-cell genome of chain-forming Candidatus Thiomargarita nelsonii and comparison to other large sulfur-oxidizing bacteria.</title>
        <authorList>
            <person name="Winkel M."/>
            <person name="Salman V."/>
            <person name="Woyke T."/>
            <person name="Schulz-Vogt H."/>
            <person name="Richter M."/>
            <person name="Flood B."/>
            <person name="Bailey J."/>
            <person name="Amann R."/>
            <person name="Mussmann M."/>
        </authorList>
    </citation>
    <scope>NUCLEOTIDE SEQUENCE [LARGE SCALE GENOMIC DNA]</scope>
    <source>
        <strain evidence="8 9">THI036</strain>
    </source>
</reference>
<keyword evidence="9" id="KW-1185">Reference proteome</keyword>
<accession>A0A176S717</accession>
<keyword evidence="1 6" id="KW-0645">Protease</keyword>
<evidence type="ECO:0000256" key="6">
    <source>
        <dbReference type="RuleBase" id="RU003983"/>
    </source>
</evidence>
<comment type="caution">
    <text evidence="8">The sequence shown here is derived from an EMBL/GenBank/DDBJ whole genome shotgun (WGS) entry which is preliminary data.</text>
</comment>
<dbReference type="GO" id="GO:0004222">
    <property type="term" value="F:metalloendopeptidase activity"/>
    <property type="evidence" value="ECO:0007669"/>
    <property type="project" value="InterPro"/>
</dbReference>
<keyword evidence="5 6" id="KW-0482">Metalloprotease</keyword>
<dbReference type="Pfam" id="PF01435">
    <property type="entry name" value="Peptidase_M48"/>
    <property type="match status" value="1"/>
</dbReference>
<evidence type="ECO:0000256" key="3">
    <source>
        <dbReference type="ARBA" id="ARBA00022801"/>
    </source>
</evidence>
<protein>
    <submittedName>
        <fullName evidence="8">TPR repeat-containing protein</fullName>
    </submittedName>
</protein>
<dbReference type="Gene3D" id="3.30.2010.10">
    <property type="entry name" value="Metalloproteases ('zincins'), catalytic domain"/>
    <property type="match status" value="1"/>
</dbReference>
<dbReference type="AlphaFoldDB" id="A0A176S717"/>
<dbReference type="GO" id="GO:0006508">
    <property type="term" value="P:proteolysis"/>
    <property type="evidence" value="ECO:0007669"/>
    <property type="project" value="UniProtKB-KW"/>
</dbReference>
<gene>
    <name evidence="8" type="ORF">THIOM_000460</name>
</gene>
<evidence type="ECO:0000256" key="4">
    <source>
        <dbReference type="ARBA" id="ARBA00022833"/>
    </source>
</evidence>
<dbReference type="Proteomes" id="UP000076962">
    <property type="component" value="Unassembled WGS sequence"/>
</dbReference>